<protein>
    <submittedName>
        <fullName evidence="1">Uncharacterized protein</fullName>
    </submittedName>
</protein>
<accession>A0AAV4MB28</accession>
<gene>
    <name evidence="1" type="ORF">CEXT_693441</name>
</gene>
<name>A0AAV4MB28_CAEEX</name>
<evidence type="ECO:0000313" key="1">
    <source>
        <dbReference type="EMBL" id="GIX69548.1"/>
    </source>
</evidence>
<evidence type="ECO:0000313" key="2">
    <source>
        <dbReference type="Proteomes" id="UP001054945"/>
    </source>
</evidence>
<dbReference type="EMBL" id="BPLR01002064">
    <property type="protein sequence ID" value="GIX69548.1"/>
    <property type="molecule type" value="Genomic_DNA"/>
</dbReference>
<dbReference type="AlphaFoldDB" id="A0AAV4MB28"/>
<comment type="caution">
    <text evidence="1">The sequence shown here is derived from an EMBL/GenBank/DDBJ whole genome shotgun (WGS) entry which is preliminary data.</text>
</comment>
<dbReference type="Proteomes" id="UP001054945">
    <property type="component" value="Unassembled WGS sequence"/>
</dbReference>
<sequence length="107" mass="12305">MLAELILRNLERAPLKDLGVLTFLLAHSCSFLREREDLPSKYLYHEQMRRGTNAPDIKDPNGTSKSSSCEYLRSIFHPVYSRNESFSYCSSELLDEKMLFSALVLIS</sequence>
<reference evidence="1 2" key="1">
    <citation type="submission" date="2021-06" db="EMBL/GenBank/DDBJ databases">
        <title>Caerostris extrusa draft genome.</title>
        <authorList>
            <person name="Kono N."/>
            <person name="Arakawa K."/>
        </authorList>
    </citation>
    <scope>NUCLEOTIDE SEQUENCE [LARGE SCALE GENOMIC DNA]</scope>
</reference>
<proteinExistence type="predicted"/>
<keyword evidence="2" id="KW-1185">Reference proteome</keyword>
<organism evidence="1 2">
    <name type="scientific">Caerostris extrusa</name>
    <name type="common">Bark spider</name>
    <name type="synonym">Caerostris bankana</name>
    <dbReference type="NCBI Taxonomy" id="172846"/>
    <lineage>
        <taxon>Eukaryota</taxon>
        <taxon>Metazoa</taxon>
        <taxon>Ecdysozoa</taxon>
        <taxon>Arthropoda</taxon>
        <taxon>Chelicerata</taxon>
        <taxon>Arachnida</taxon>
        <taxon>Araneae</taxon>
        <taxon>Araneomorphae</taxon>
        <taxon>Entelegynae</taxon>
        <taxon>Araneoidea</taxon>
        <taxon>Araneidae</taxon>
        <taxon>Caerostris</taxon>
    </lineage>
</organism>